<name>A0ABR4Q804_9CEST</name>
<keyword evidence="7" id="KW-1185">Reference proteome</keyword>
<reference evidence="6 7" key="1">
    <citation type="journal article" date="2022" name="Front. Cell. Infect. Microbiol.">
        <title>The Genomes of Two Strains of Taenia crassiceps the Animal Model for the Study of Human Cysticercosis.</title>
        <authorList>
            <person name="Bobes R.J."/>
            <person name="Estrada K."/>
            <person name="Rios-Valencia D.G."/>
            <person name="Calderon-Gallegos A."/>
            <person name="de la Torre P."/>
            <person name="Carrero J.C."/>
            <person name="Sanchez-Flores A."/>
            <person name="Laclette J.P."/>
        </authorList>
    </citation>
    <scope>NUCLEOTIDE SEQUENCE [LARGE SCALE GENOMIC DNA]</scope>
    <source>
        <strain evidence="6">WFUcys</strain>
    </source>
</reference>
<evidence type="ECO:0000256" key="5">
    <source>
        <dbReference type="SAM" id="Phobius"/>
    </source>
</evidence>
<dbReference type="Gene3D" id="2.60.220.50">
    <property type="match status" value="1"/>
</dbReference>
<dbReference type="SMART" id="SM00303">
    <property type="entry name" value="GPS"/>
    <property type="match status" value="1"/>
</dbReference>
<evidence type="ECO:0000313" key="6">
    <source>
        <dbReference type="EMBL" id="KAL5105503.1"/>
    </source>
</evidence>
<evidence type="ECO:0000256" key="4">
    <source>
        <dbReference type="ARBA" id="ARBA00023136"/>
    </source>
</evidence>
<keyword evidence="2 5" id="KW-0812">Transmembrane</keyword>
<keyword evidence="3 5" id="KW-1133">Transmembrane helix</keyword>
<evidence type="ECO:0008006" key="8">
    <source>
        <dbReference type="Google" id="ProtNLM"/>
    </source>
</evidence>
<dbReference type="InterPro" id="IPR046338">
    <property type="entry name" value="GAIN_dom_sf"/>
</dbReference>
<comment type="caution">
    <text evidence="6">The sequence shown here is derived from an EMBL/GenBank/DDBJ whole genome shotgun (WGS) entry which is preliminary data.</text>
</comment>
<evidence type="ECO:0000313" key="7">
    <source>
        <dbReference type="Proteomes" id="UP001651158"/>
    </source>
</evidence>
<comment type="subcellular location">
    <subcellularLocation>
        <location evidence="1">Membrane</location>
    </subcellularLocation>
</comment>
<dbReference type="Pfam" id="PF01825">
    <property type="entry name" value="GPS"/>
    <property type="match status" value="1"/>
</dbReference>
<proteinExistence type="predicted"/>
<sequence>MSNESKLEIVEFVGENPFNILLSERCPVNEAILSNIAFHTEGHISELYLNIHSRTDLHIYTHLTKGLAPGQRRVEFPRPWNVLPGSRLAFMATSSAGNSPLDCSDSTQLRNHTAIGELHFGDEIDLQEEQGIEMNIKFLAFVYRANYMFKFYSLYETPGLREIKLLLQPEEEVGSIELRHSVEVLNETSNSRTIFRLLKYDYSCCEKTTVQLFPLEYELKNFTQFYWKLLCINGAQKQTSGPILEAFFPTPTICQVVVTIHVEEQIAQTIYETITFHACQLETVQGYLRMKNLLFRPYLADISLFTKESSNAIELDDNQSAILCNESVRFEVSEFATMATKAVVVITHKETGTFDTLIVSSVHPACYLFHEVGTYLIQSTMTSFTAASFSYHLVKISSRPPELAIYLRESVLEVDVVSILFVMYASLSQQTCICVDQGDGRSIVRPPKDHALHCYCCSANAIVLDNESITTLTCLPLLYHVAGKYNLTIAVREQYKFMALRTMNLTVIDRTRSCKPWVRFSDPKLRDPFHPLQLLFTEQYIIHCDVSVASRNCSIKRRYVWRIWLKDANNTVDVQSVTEFDTGSLAKLHIKPRSLDAGFYHVSLSAQDQYPNGRTETVHVDDGFLQIISTPLIIRLLNTSMSRVSISQESPNLCLLPEVYSIVPSREGKEQSNLLWEGFGMHGAYVSANATLVLNGRCSKKCPKPYQWRIFEVHGETTTTELMPKTLRSSVKGWKDETLIIRSSTFAKHLERMSQEESRFLRVCFSAGNCTNNACPSNCRDFVPVGMPPGYTCDSNATARIKFNTSICIFCKTPQSSRLLRFRYDVGNSSARSTIATSYAPHFCTTLPYSNAELYYFVRIYGQYNSYVEHRFGPMTMEELTKEELFAEIANATSGAKEVEVERELASGGINDISRVLRSITALMDAAQHIALEDEAQSDVVALMQMLTRMFIPITNSMSDEEVLQLISQIAVAGMRMLEGLKLQLDSPLPLEVNSPQSALNYDTDIEAVGKLVLSRCFHKCVPNKAVVKHQPPASEVESQVVAMAIGELNAALAGAMQLGATTYLAATTSDGGSMHLFKISNLPQLYKAADKLNKIACSSFSVLDLASILDEYGTIIIQCTITMTNVYSFGNTEISHVPKESETITLSAYANGLPLEIKNRRKPFRIRLYKNHDFQYPKFTTGLDGDKAARLSDALIAVDGSRVYEPLIMFSYLIEDADVAFSLEFQAPSFSAKSCPQFLVVARHIFPPNLNSYWDGWGEDFWSIVPPQTSICRERGVPPEEVERNYTFFVSNVDFHRAKLLALQLARDVKMTKNDTNTFFVGYRQLNEEEVDRYSQENPPPRPYPYESQINVTAYIRAFVSSCNYLEAKSKVWSTSGCKVTRETAASVVVCECNHLTTFSAGFNPLVPVKSLPRGHLNCEHSEKRLAYPSTYALLLPLLIFALSPKSVAVRAFWVSALLTLVTAFLFFIS</sequence>
<dbReference type="InterPro" id="IPR000203">
    <property type="entry name" value="GPS"/>
</dbReference>
<evidence type="ECO:0000256" key="1">
    <source>
        <dbReference type="ARBA" id="ARBA00004370"/>
    </source>
</evidence>
<dbReference type="Proteomes" id="UP001651158">
    <property type="component" value="Unassembled WGS sequence"/>
</dbReference>
<organism evidence="6 7">
    <name type="scientific">Taenia crassiceps</name>
    <dbReference type="NCBI Taxonomy" id="6207"/>
    <lineage>
        <taxon>Eukaryota</taxon>
        <taxon>Metazoa</taxon>
        <taxon>Spiralia</taxon>
        <taxon>Lophotrochozoa</taxon>
        <taxon>Platyhelminthes</taxon>
        <taxon>Cestoda</taxon>
        <taxon>Eucestoda</taxon>
        <taxon>Cyclophyllidea</taxon>
        <taxon>Taeniidae</taxon>
        <taxon>Taenia</taxon>
    </lineage>
</organism>
<gene>
    <name evidence="6" type="ORF">TcWFU_006126</name>
</gene>
<evidence type="ECO:0000256" key="3">
    <source>
        <dbReference type="ARBA" id="ARBA00022989"/>
    </source>
</evidence>
<accession>A0ABR4Q804</accession>
<protein>
    <recommendedName>
        <fullName evidence="8">GPS domain-containing protein</fullName>
    </recommendedName>
</protein>
<keyword evidence="4 5" id="KW-0472">Membrane</keyword>
<evidence type="ECO:0000256" key="2">
    <source>
        <dbReference type="ARBA" id="ARBA00022692"/>
    </source>
</evidence>
<feature type="transmembrane region" description="Helical" evidence="5">
    <location>
        <begin position="1451"/>
        <end position="1470"/>
    </location>
</feature>
<dbReference type="EMBL" id="JAKROA010000008">
    <property type="protein sequence ID" value="KAL5105503.1"/>
    <property type="molecule type" value="Genomic_DNA"/>
</dbReference>